<proteinExistence type="inferred from homology"/>
<dbReference type="InterPro" id="IPR000834">
    <property type="entry name" value="Peptidase_M14"/>
</dbReference>
<evidence type="ECO:0000256" key="2">
    <source>
        <dbReference type="ARBA" id="ARBA00005988"/>
    </source>
</evidence>
<dbReference type="PANTHER" id="PTHR12756:SF11">
    <property type="entry name" value="CYTOSOLIC CARBOXYPEPTIDASE 1"/>
    <property type="match status" value="1"/>
</dbReference>
<comment type="cofactor">
    <cofactor evidence="1">
        <name>Zn(2+)</name>
        <dbReference type="ChEBI" id="CHEBI:29105"/>
    </cofactor>
</comment>
<dbReference type="EMBL" id="CAAALY010001095">
    <property type="protein sequence ID" value="VEL07142.1"/>
    <property type="molecule type" value="Genomic_DNA"/>
</dbReference>
<dbReference type="PROSITE" id="PS52035">
    <property type="entry name" value="PEPTIDASE_M14"/>
    <property type="match status" value="1"/>
</dbReference>
<name>A0A3S5A508_9PLAT</name>
<keyword evidence="7" id="KW-1185">Reference proteome</keyword>
<dbReference type="Proteomes" id="UP000784294">
    <property type="component" value="Unassembled WGS sequence"/>
</dbReference>
<dbReference type="GO" id="GO:0004181">
    <property type="term" value="F:metallocarboxypeptidase activity"/>
    <property type="evidence" value="ECO:0007669"/>
    <property type="project" value="InterPro"/>
</dbReference>
<reference evidence="6" key="1">
    <citation type="submission" date="2018-11" db="EMBL/GenBank/DDBJ databases">
        <authorList>
            <consortium name="Pathogen Informatics"/>
        </authorList>
    </citation>
    <scope>NUCLEOTIDE SEQUENCE</scope>
</reference>
<evidence type="ECO:0000313" key="7">
    <source>
        <dbReference type="Proteomes" id="UP000784294"/>
    </source>
</evidence>
<evidence type="ECO:0000259" key="5">
    <source>
        <dbReference type="PROSITE" id="PS52035"/>
    </source>
</evidence>
<feature type="domain" description="Peptidase M14" evidence="5">
    <location>
        <begin position="1"/>
        <end position="272"/>
    </location>
</feature>
<evidence type="ECO:0000256" key="3">
    <source>
        <dbReference type="PROSITE-ProRule" id="PRU01379"/>
    </source>
</evidence>
<dbReference type="OrthoDB" id="10253041at2759"/>
<feature type="region of interest" description="Disordered" evidence="4">
    <location>
        <begin position="668"/>
        <end position="691"/>
    </location>
</feature>
<feature type="compositionally biased region" description="Polar residues" evidence="4">
    <location>
        <begin position="385"/>
        <end position="402"/>
    </location>
</feature>
<evidence type="ECO:0000256" key="1">
    <source>
        <dbReference type="ARBA" id="ARBA00001947"/>
    </source>
</evidence>
<dbReference type="AlphaFoldDB" id="A0A3S5A508"/>
<gene>
    <name evidence="6" type="ORF">PXEA_LOCUS582</name>
</gene>
<comment type="caution">
    <text evidence="6">The sequence shown here is derived from an EMBL/GenBank/DDBJ whole genome shotgun (WGS) entry which is preliminary data.</text>
</comment>
<dbReference type="InterPro" id="IPR050821">
    <property type="entry name" value="Cytosolic_carboxypeptidase"/>
</dbReference>
<feature type="active site" description="Proton donor/acceptor" evidence="3">
    <location>
        <position position="224"/>
    </location>
</feature>
<dbReference type="GO" id="GO:0006508">
    <property type="term" value="P:proteolysis"/>
    <property type="evidence" value="ECO:0007669"/>
    <property type="project" value="InterPro"/>
</dbReference>
<dbReference type="PANTHER" id="PTHR12756">
    <property type="entry name" value="CYTOSOLIC CARBOXYPEPTIDASE"/>
    <property type="match status" value="1"/>
</dbReference>
<protein>
    <recommendedName>
        <fullName evidence="5">Peptidase M14 domain-containing protein</fullName>
    </recommendedName>
</protein>
<feature type="compositionally biased region" description="Low complexity" evidence="4">
    <location>
        <begin position="408"/>
        <end position="433"/>
    </location>
</feature>
<accession>A0A3S5A508</accession>
<comment type="similarity">
    <text evidence="2 3">Belongs to the peptidase M14 family.</text>
</comment>
<sequence>MSPAFQYSSQVFIDFHGHSRQKNVFLYGCSPRETWRCSAPIASPTGSDNGGKIRRELSFSRNGNLDWLEACRQLGAWLIESASSSTTSLATFTREIDSCSYLIKTIWDGLISMIDFDLVPSISSVADLLLTRDEGALSIQPASLTNNETMSRQTRVDTQNPAWRGDLGLPEDDESCRELERLMSLFSPAFSRSTCGYSVSRVKESTARVVVWREFHVLRSFTMEASYCGVDQNCWPMSRPKDSASTDKGHQLNTQHLESIGAALCNALLLLPQFDRRRLLKKADELTSFMLANMLQLHDSQNNSLSAQFAPSNSSPSQALPPLSPPLGFSSPSSYDKLPLREQVKKNPDLAPDPSFLISTLVSESSSLLSLTSDQTKHGTRILRNLSSNTPQAGDTLLSSTKIVRPPSTSSLSSVFSSSSSSSSSSSRSSISSAKPSYSLSLESVLQLDPPATDHSTSLGTRLSAVRSNSDSNFSSVLKTRVGSKDRRNSLLGIYQPGVTSSQYDRPLELLRRRLILQGKGRSRDRPDEYLQFHQKLNLKDDQLHQHQEQCQSHSKQKLASLRRTSGCLRKLQTLVSVPATTNCTAVERLKRSTPRKCVNKSKLVSHCKKWHLRNHSDKLDSPAAVQGLTAEERKVDQYIVRSARHEVRLLSSLDAGGIFESEEVKGSKIRRRKTIRNPKLGRRRSAVSTK</sequence>
<dbReference type="Gene3D" id="3.40.630.10">
    <property type="entry name" value="Zn peptidases"/>
    <property type="match status" value="2"/>
</dbReference>
<evidence type="ECO:0000256" key="4">
    <source>
        <dbReference type="SAM" id="MobiDB-lite"/>
    </source>
</evidence>
<dbReference type="GO" id="GO:0008270">
    <property type="term" value="F:zinc ion binding"/>
    <property type="evidence" value="ECO:0007669"/>
    <property type="project" value="InterPro"/>
</dbReference>
<feature type="compositionally biased region" description="Low complexity" evidence="4">
    <location>
        <begin position="311"/>
        <end position="334"/>
    </location>
</feature>
<feature type="region of interest" description="Disordered" evidence="4">
    <location>
        <begin position="382"/>
        <end position="433"/>
    </location>
</feature>
<evidence type="ECO:0000313" key="6">
    <source>
        <dbReference type="EMBL" id="VEL07142.1"/>
    </source>
</evidence>
<feature type="region of interest" description="Disordered" evidence="4">
    <location>
        <begin position="305"/>
        <end position="336"/>
    </location>
</feature>
<organism evidence="6 7">
    <name type="scientific">Protopolystoma xenopodis</name>
    <dbReference type="NCBI Taxonomy" id="117903"/>
    <lineage>
        <taxon>Eukaryota</taxon>
        <taxon>Metazoa</taxon>
        <taxon>Spiralia</taxon>
        <taxon>Lophotrochozoa</taxon>
        <taxon>Platyhelminthes</taxon>
        <taxon>Monogenea</taxon>
        <taxon>Polyopisthocotylea</taxon>
        <taxon>Polystomatidea</taxon>
        <taxon>Polystomatidae</taxon>
        <taxon>Protopolystoma</taxon>
    </lineage>
</organism>